<evidence type="ECO:0000256" key="1">
    <source>
        <dbReference type="SAM" id="SignalP"/>
    </source>
</evidence>
<feature type="chain" id="PRO_5007840614" evidence="1">
    <location>
        <begin position="19"/>
        <end position="163"/>
    </location>
</feature>
<keyword evidence="1" id="KW-0732">Signal</keyword>
<evidence type="ECO:0000313" key="3">
    <source>
        <dbReference type="Proteomes" id="UP000076837"/>
    </source>
</evidence>
<protein>
    <submittedName>
        <fullName evidence="2">Uncharacterized protein</fullName>
    </submittedName>
</protein>
<dbReference type="Proteomes" id="UP000076837">
    <property type="component" value="Unassembled WGS sequence"/>
</dbReference>
<gene>
    <name evidence="2" type="ORF">ST47_g9875</name>
</gene>
<sequence>MLLKSLLAVSAVASSALAGFDIKTGQTEWWYTNDAESTSILNAISSAYASYKAAIETQADVKSAQGAFYTYARTRDGIPDIVTATGTAYTRYTTLPDWYEAMPTDALKVFESVRKEEDKIWSSVVPKAARTSGSQGAAPQVTGKSIYVNGAIAAVVGAVAAAL</sequence>
<evidence type="ECO:0000313" key="2">
    <source>
        <dbReference type="EMBL" id="KZM19030.1"/>
    </source>
</evidence>
<proteinExistence type="predicted"/>
<reference evidence="2 3" key="1">
    <citation type="journal article" date="2016" name="Sci. Rep.">
        <title>Draft genome sequencing and secretome analysis of fungal phytopathogen Ascochyta rabiei provides insight into the necrotrophic effector repertoire.</title>
        <authorList>
            <person name="Verma S."/>
            <person name="Gazara R.K."/>
            <person name="Nizam S."/>
            <person name="Parween S."/>
            <person name="Chattopadhyay D."/>
            <person name="Verma P.K."/>
        </authorList>
    </citation>
    <scope>NUCLEOTIDE SEQUENCE [LARGE SCALE GENOMIC DNA]</scope>
    <source>
        <strain evidence="2 3">ArDII</strain>
    </source>
</reference>
<feature type="signal peptide" evidence="1">
    <location>
        <begin position="1"/>
        <end position="18"/>
    </location>
</feature>
<organism evidence="2 3">
    <name type="scientific">Didymella rabiei</name>
    <name type="common">Chickpea ascochyta blight fungus</name>
    <name type="synonym">Mycosphaerella rabiei</name>
    <dbReference type="NCBI Taxonomy" id="5454"/>
    <lineage>
        <taxon>Eukaryota</taxon>
        <taxon>Fungi</taxon>
        <taxon>Dikarya</taxon>
        <taxon>Ascomycota</taxon>
        <taxon>Pezizomycotina</taxon>
        <taxon>Dothideomycetes</taxon>
        <taxon>Pleosporomycetidae</taxon>
        <taxon>Pleosporales</taxon>
        <taxon>Pleosporineae</taxon>
        <taxon>Didymellaceae</taxon>
        <taxon>Ascochyta</taxon>
    </lineage>
</organism>
<name>A0A162WHF0_DIDRA</name>
<comment type="caution">
    <text evidence="2">The sequence shown here is derived from an EMBL/GenBank/DDBJ whole genome shotgun (WGS) entry which is preliminary data.</text>
</comment>
<accession>A0A162WHF0</accession>
<dbReference type="EMBL" id="JYNV01000309">
    <property type="protein sequence ID" value="KZM19030.1"/>
    <property type="molecule type" value="Genomic_DNA"/>
</dbReference>
<keyword evidence="3" id="KW-1185">Reference proteome</keyword>
<dbReference type="AlphaFoldDB" id="A0A162WHF0"/>